<reference evidence="1 2" key="1">
    <citation type="submission" date="2019-08" db="EMBL/GenBank/DDBJ databases">
        <authorList>
            <person name="Peeters C."/>
        </authorList>
    </citation>
    <scope>NUCLEOTIDE SEQUENCE [LARGE SCALE GENOMIC DNA]</scope>
    <source>
        <strain evidence="1 2">LMG 31116</strain>
    </source>
</reference>
<accession>A0A5E4UPR0</accession>
<dbReference type="InterPro" id="IPR034660">
    <property type="entry name" value="DinB/YfiT-like"/>
</dbReference>
<sequence length="175" mass="19837">MSISLYRATIPVYLRGLTVMADYIRKARTHCETRGIDPATILQARLAPDMLDFVAQVQRVSDTAKFAVARLTGLESPKFDDNETTFDQLRDRIANTEAFIAGVLEDRFDGADSRQITLKFKEYQTTMDAVDYLLKFALPNFYFHVTTTHDILRAQGVEVGKTDYLGPFEMEKVPA</sequence>
<evidence type="ECO:0000313" key="1">
    <source>
        <dbReference type="EMBL" id="VVE01972.1"/>
    </source>
</evidence>
<organism evidence="1 2">
    <name type="scientific">Pandoraea morbifera</name>
    <dbReference type="NCBI Taxonomy" id="2508300"/>
    <lineage>
        <taxon>Bacteria</taxon>
        <taxon>Pseudomonadati</taxon>
        <taxon>Pseudomonadota</taxon>
        <taxon>Betaproteobacteria</taxon>
        <taxon>Burkholderiales</taxon>
        <taxon>Burkholderiaceae</taxon>
        <taxon>Pandoraea</taxon>
    </lineage>
</organism>
<evidence type="ECO:0000313" key="2">
    <source>
        <dbReference type="Proteomes" id="UP000368474"/>
    </source>
</evidence>
<gene>
    <name evidence="1" type="ORF">PMO31116_02155</name>
</gene>
<dbReference type="RefSeq" id="WP_150566694.1">
    <property type="nucleotide sequence ID" value="NZ_CABPSD010000005.1"/>
</dbReference>
<dbReference type="AlphaFoldDB" id="A0A5E4UPR0"/>
<evidence type="ECO:0008006" key="3">
    <source>
        <dbReference type="Google" id="ProtNLM"/>
    </source>
</evidence>
<proteinExistence type="predicted"/>
<dbReference type="InterPro" id="IPR018531">
    <property type="entry name" value="DUF1993"/>
</dbReference>
<dbReference type="SUPFAM" id="SSF109854">
    <property type="entry name" value="DinB/YfiT-like putative metalloenzymes"/>
    <property type="match status" value="1"/>
</dbReference>
<dbReference type="EMBL" id="CABPSD010000005">
    <property type="protein sequence ID" value="VVE01972.1"/>
    <property type="molecule type" value="Genomic_DNA"/>
</dbReference>
<dbReference type="PANTHER" id="PTHR36922:SF1">
    <property type="entry name" value="DUF1993 DOMAIN-CONTAINING PROTEIN"/>
    <property type="match status" value="1"/>
</dbReference>
<dbReference type="Pfam" id="PF09351">
    <property type="entry name" value="DUF1993"/>
    <property type="match status" value="1"/>
</dbReference>
<dbReference type="PANTHER" id="PTHR36922">
    <property type="entry name" value="BLL2446 PROTEIN"/>
    <property type="match status" value="1"/>
</dbReference>
<dbReference type="Proteomes" id="UP000368474">
    <property type="component" value="Unassembled WGS sequence"/>
</dbReference>
<dbReference type="Gene3D" id="1.20.120.450">
    <property type="entry name" value="dinb family like domain"/>
    <property type="match status" value="1"/>
</dbReference>
<keyword evidence="2" id="KW-1185">Reference proteome</keyword>
<name>A0A5E4UPR0_9BURK</name>
<protein>
    <recommendedName>
        <fullName evidence="3">DUF1993 domain-containing protein</fullName>
    </recommendedName>
</protein>